<name>A0A0A6VSL9_KOCRO</name>
<dbReference type="PANTHER" id="PTHR48106:SF18">
    <property type="entry name" value="QUINONE OXIDOREDUCTASE PIG3"/>
    <property type="match status" value="1"/>
</dbReference>
<evidence type="ECO:0000313" key="4">
    <source>
        <dbReference type="EMBL" id="KHD97965.1"/>
    </source>
</evidence>
<dbReference type="InterPro" id="IPR036291">
    <property type="entry name" value="NAD(P)-bd_dom_sf"/>
</dbReference>
<proteinExistence type="predicted"/>
<evidence type="ECO:0000256" key="1">
    <source>
        <dbReference type="ARBA" id="ARBA00022857"/>
    </source>
</evidence>
<dbReference type="InterPro" id="IPR013149">
    <property type="entry name" value="ADH-like_C"/>
</dbReference>
<keyword evidence="1" id="KW-0521">NADP</keyword>
<dbReference type="EMBL" id="JSUH01000005">
    <property type="protein sequence ID" value="KHD97965.1"/>
    <property type="molecule type" value="Genomic_DNA"/>
</dbReference>
<dbReference type="SUPFAM" id="SSF51735">
    <property type="entry name" value="NAD(P)-binding Rossmann-fold domains"/>
    <property type="match status" value="1"/>
</dbReference>
<dbReference type="InterPro" id="IPR011032">
    <property type="entry name" value="GroES-like_sf"/>
</dbReference>
<dbReference type="GO" id="GO:0070402">
    <property type="term" value="F:NADPH binding"/>
    <property type="evidence" value="ECO:0007669"/>
    <property type="project" value="TreeGrafter"/>
</dbReference>
<dbReference type="SUPFAM" id="SSF50129">
    <property type="entry name" value="GroES-like"/>
    <property type="match status" value="1"/>
</dbReference>
<sequence>MTAVVTTGVGGYDRLVLSRVPIPEPGEGEVLVRVLAAGMNNTEINTRLGWYSSSVTAGTNDASEDAVGDASTRPDGGWNAATPFPLIQGADCCGRIAAVGRGGDESALGARVLVRACMRTKGFSSWDTTWLGSDLDGAFAQFVVVPAHEVFPVDCDWSDAELATIPCAYGTAENMVRRAGVTTGARVLVTGASGGVGSAVVQLAKRRGAHVVGMAGDAKRDQVRALGADEVVGRDDPRDVLGADSVDVVVDNVAGPGFPAVLDLLRRGGTYVSSGAIGGPLVALDMRTLYLKDLTLIGCTAWDEEVFPDLVSYIERGEIRPLLARVFPLEQIAAAQREFLEKTHVGKFALIPPDPAP</sequence>
<dbReference type="Gene3D" id="3.90.180.10">
    <property type="entry name" value="Medium-chain alcohol dehydrogenases, catalytic domain"/>
    <property type="match status" value="1"/>
</dbReference>
<keyword evidence="2" id="KW-0560">Oxidoreductase</keyword>
<dbReference type="GO" id="GO:0016651">
    <property type="term" value="F:oxidoreductase activity, acting on NAD(P)H"/>
    <property type="evidence" value="ECO:0007669"/>
    <property type="project" value="TreeGrafter"/>
</dbReference>
<dbReference type="Pfam" id="PF08240">
    <property type="entry name" value="ADH_N"/>
    <property type="match status" value="1"/>
</dbReference>
<dbReference type="InterPro" id="IPR013154">
    <property type="entry name" value="ADH-like_N"/>
</dbReference>
<dbReference type="SMART" id="SM00829">
    <property type="entry name" value="PKS_ER"/>
    <property type="match status" value="1"/>
</dbReference>
<protein>
    <submittedName>
        <fullName evidence="4">Alcohol dehydrogenase</fullName>
    </submittedName>
</protein>
<comment type="caution">
    <text evidence="4">The sequence shown here is derived from an EMBL/GenBank/DDBJ whole genome shotgun (WGS) entry which is preliminary data.</text>
</comment>
<gene>
    <name evidence="4" type="ORF">GY22_06785</name>
</gene>
<dbReference type="AlphaFoldDB" id="A0A0A6VSL9"/>
<reference evidence="4 5" key="1">
    <citation type="journal article" date="2003" name="Int. J. Syst. Evol. Microbiol.">
        <title>Kocuria polaris sp. nov., an orange-pigmented psychrophilic bacterium isolated from an Antarctic cyanobacterial mat sample.</title>
        <authorList>
            <person name="Reddy G.S."/>
            <person name="Prakash J.S."/>
            <person name="Prabahar V."/>
            <person name="Matsumoto G.I."/>
            <person name="Stackebrandt E."/>
            <person name="Shivaji S."/>
        </authorList>
    </citation>
    <scope>NUCLEOTIDE SEQUENCE [LARGE SCALE GENOMIC DNA]</scope>
    <source>
        <strain evidence="4 5">CMS 76or</strain>
    </source>
</reference>
<accession>A0A0A6VSL9</accession>
<feature type="domain" description="Enoyl reductase (ER)" evidence="3">
    <location>
        <begin position="10"/>
        <end position="350"/>
    </location>
</feature>
<evidence type="ECO:0000313" key="5">
    <source>
        <dbReference type="Proteomes" id="UP000030466"/>
    </source>
</evidence>
<dbReference type="Proteomes" id="UP000030466">
    <property type="component" value="Unassembled WGS sequence"/>
</dbReference>
<evidence type="ECO:0000259" key="3">
    <source>
        <dbReference type="SMART" id="SM00829"/>
    </source>
</evidence>
<dbReference type="Pfam" id="PF00107">
    <property type="entry name" value="ADH_zinc_N"/>
    <property type="match status" value="1"/>
</dbReference>
<organism evidence="4 5">
    <name type="scientific">Kocuria rosea subsp. polaris</name>
    <dbReference type="NCBI Taxonomy" id="136273"/>
    <lineage>
        <taxon>Bacteria</taxon>
        <taxon>Bacillati</taxon>
        <taxon>Actinomycetota</taxon>
        <taxon>Actinomycetes</taxon>
        <taxon>Micrococcales</taxon>
        <taxon>Micrococcaceae</taxon>
        <taxon>Kocuria</taxon>
    </lineage>
</organism>
<dbReference type="OrthoDB" id="3175656at2"/>
<dbReference type="InterPro" id="IPR020843">
    <property type="entry name" value="ER"/>
</dbReference>
<evidence type="ECO:0000256" key="2">
    <source>
        <dbReference type="ARBA" id="ARBA00023002"/>
    </source>
</evidence>
<keyword evidence="5" id="KW-1185">Reference proteome</keyword>
<dbReference type="PANTHER" id="PTHR48106">
    <property type="entry name" value="QUINONE OXIDOREDUCTASE PIG3-RELATED"/>
    <property type="match status" value="1"/>
</dbReference>
<dbReference type="Gene3D" id="3.40.50.720">
    <property type="entry name" value="NAD(P)-binding Rossmann-like Domain"/>
    <property type="match status" value="1"/>
</dbReference>